<keyword evidence="3" id="KW-1185">Reference proteome</keyword>
<evidence type="ECO:0000256" key="1">
    <source>
        <dbReference type="SAM" id="MobiDB-lite"/>
    </source>
</evidence>
<proteinExistence type="predicted"/>
<dbReference type="InParanoid" id="K5VCE8"/>
<dbReference type="RefSeq" id="XP_007390057.1">
    <property type="nucleotide sequence ID" value="XM_007389995.1"/>
</dbReference>
<reference evidence="2 3" key="1">
    <citation type="journal article" date="2012" name="BMC Genomics">
        <title>Comparative genomics of the white-rot fungi, Phanerochaete carnosa and P. chrysosporium, to elucidate the genetic basis of the distinct wood types they colonize.</title>
        <authorList>
            <person name="Suzuki H."/>
            <person name="MacDonald J."/>
            <person name="Syed K."/>
            <person name="Salamov A."/>
            <person name="Hori C."/>
            <person name="Aerts A."/>
            <person name="Henrissat B."/>
            <person name="Wiebenga A."/>
            <person name="vanKuyk P.A."/>
            <person name="Barry K."/>
            <person name="Lindquist E."/>
            <person name="LaButti K."/>
            <person name="Lapidus A."/>
            <person name="Lucas S."/>
            <person name="Coutinho P."/>
            <person name="Gong Y."/>
            <person name="Samejima M."/>
            <person name="Mahadevan R."/>
            <person name="Abou-Zaid M."/>
            <person name="de Vries R.P."/>
            <person name="Igarashi K."/>
            <person name="Yadav J.S."/>
            <person name="Grigoriev I.V."/>
            <person name="Master E.R."/>
        </authorList>
    </citation>
    <scope>NUCLEOTIDE SEQUENCE [LARGE SCALE GENOMIC DNA]</scope>
    <source>
        <strain evidence="2 3">HHB-10118-sp</strain>
    </source>
</reference>
<sequence>MPLTESLKAWRKDEAVKRYGAGRVRLLGVGLVMTHTILCRIVDSVEKLETTEDIERELTDWEDVHQYSAQILLVLNDYRSSLSPPSTPPVPELEQPYAHGTDATPVPPGVD</sequence>
<feature type="region of interest" description="Disordered" evidence="1">
    <location>
        <begin position="81"/>
        <end position="111"/>
    </location>
</feature>
<dbReference type="HOGENOM" id="CLU_2159299_0_0_1"/>
<dbReference type="GeneID" id="18913867"/>
<organism evidence="2 3">
    <name type="scientific">Phanerochaete carnosa (strain HHB-10118-sp)</name>
    <name type="common">White-rot fungus</name>
    <name type="synonym">Peniophora carnosa</name>
    <dbReference type="NCBI Taxonomy" id="650164"/>
    <lineage>
        <taxon>Eukaryota</taxon>
        <taxon>Fungi</taxon>
        <taxon>Dikarya</taxon>
        <taxon>Basidiomycota</taxon>
        <taxon>Agaricomycotina</taxon>
        <taxon>Agaricomycetes</taxon>
        <taxon>Polyporales</taxon>
        <taxon>Phanerochaetaceae</taxon>
        <taxon>Phanerochaete</taxon>
    </lineage>
</organism>
<evidence type="ECO:0000313" key="3">
    <source>
        <dbReference type="Proteomes" id="UP000008370"/>
    </source>
</evidence>
<dbReference type="EMBL" id="JH930468">
    <property type="protein sequence ID" value="EKM60606.1"/>
    <property type="molecule type" value="Genomic_DNA"/>
</dbReference>
<dbReference type="Proteomes" id="UP000008370">
    <property type="component" value="Unassembled WGS sequence"/>
</dbReference>
<accession>K5VCE8</accession>
<evidence type="ECO:0000313" key="2">
    <source>
        <dbReference type="EMBL" id="EKM60606.1"/>
    </source>
</evidence>
<name>K5VCE8_PHACS</name>
<protein>
    <submittedName>
        <fullName evidence="2">Uncharacterized protein</fullName>
    </submittedName>
</protein>
<gene>
    <name evidence="2" type="ORF">PHACADRAFT_246645</name>
</gene>
<dbReference type="KEGG" id="pco:PHACADRAFT_246645"/>
<dbReference type="AlphaFoldDB" id="K5VCE8"/>